<dbReference type="Gene3D" id="2.130.10.10">
    <property type="entry name" value="YVTN repeat-like/Quinoprotein amine dehydrogenase"/>
    <property type="match status" value="1"/>
</dbReference>
<proteinExistence type="inferred from homology"/>
<dbReference type="PANTHER" id="PTHR30344:SF1">
    <property type="entry name" value="6-PHOSPHOGLUCONOLACTONASE"/>
    <property type="match status" value="1"/>
</dbReference>
<feature type="chain" id="PRO_5039191637" evidence="2">
    <location>
        <begin position="36"/>
        <end position="386"/>
    </location>
</feature>
<evidence type="ECO:0000256" key="2">
    <source>
        <dbReference type="SAM" id="SignalP"/>
    </source>
</evidence>
<dbReference type="SUPFAM" id="SSF51004">
    <property type="entry name" value="C-terminal (heme d1) domain of cytochrome cd1-nitrite reductase"/>
    <property type="match status" value="1"/>
</dbReference>
<dbReference type="PANTHER" id="PTHR30344">
    <property type="entry name" value="6-PHOSPHOGLUCONOLACTONASE-RELATED"/>
    <property type="match status" value="1"/>
</dbReference>
<sequence>MRDNAMPRRRFLTAAGALGLAGAAGVVATTSTACATTSSAAPQPAPAMHHAAGLMTLIGSYTSASPAGRGLEVATRNDAGALEPSGVVDGVPDASFFAWSPDHKYLYVTNEIVPNGTITAVDLSQHHPVVLGSQPSGGAGPTHISAHPSGEFIFTAHYTDGTVAVHRRNADGTIGENTDLVKHPGAEPHAHQVLVDPSKQWVVAVDLGADAVFVYAFDTATGKLTQHQHLELPAGTGPRHLAFNYERAYLLAELKSEITVLDWDLDAGRFTPGQVIGTREPDASGENFPAEIAITRDAKFAYASNRGDNNIATFAITGEGLEFRGTAPTGDWPRHFALDPEQTSLYVANQRSGTITRLTRDPNSGALTPTEDVYECPSVAAITFHG</sequence>
<dbReference type="SMR" id="A0A5M7BB17"/>
<dbReference type="InterPro" id="IPR050282">
    <property type="entry name" value="Cycloisomerase_2"/>
</dbReference>
<dbReference type="RefSeq" id="WP_150070645.1">
    <property type="nucleotide sequence ID" value="NZ_JBEPDJ010000013.1"/>
</dbReference>
<dbReference type="Proteomes" id="UP000323946">
    <property type="component" value="Unassembled WGS sequence"/>
</dbReference>
<evidence type="ECO:0000313" key="4">
    <source>
        <dbReference type="Proteomes" id="UP000323946"/>
    </source>
</evidence>
<feature type="signal peptide" evidence="2">
    <location>
        <begin position="1"/>
        <end position="35"/>
    </location>
</feature>
<keyword evidence="2" id="KW-0732">Signal</keyword>
<dbReference type="GO" id="GO:0017057">
    <property type="term" value="F:6-phosphogluconolactonase activity"/>
    <property type="evidence" value="ECO:0007669"/>
    <property type="project" value="TreeGrafter"/>
</dbReference>
<name>A0A5M7BB17_SACHI</name>
<keyword evidence="4" id="KW-1185">Reference proteome</keyword>
<comment type="similarity">
    <text evidence="1">Belongs to the cycloisomerase 2 family.</text>
</comment>
<comment type="caution">
    <text evidence="3">The sequence shown here is derived from an EMBL/GenBank/DDBJ whole genome shotgun (WGS) entry which is preliminary data.</text>
</comment>
<dbReference type="InterPro" id="IPR015943">
    <property type="entry name" value="WD40/YVTN_repeat-like_dom_sf"/>
</dbReference>
<dbReference type="PROSITE" id="PS51318">
    <property type="entry name" value="TAT"/>
    <property type="match status" value="1"/>
</dbReference>
<dbReference type="PROSITE" id="PS51257">
    <property type="entry name" value="PROKAR_LIPOPROTEIN"/>
    <property type="match status" value="1"/>
</dbReference>
<dbReference type="EMBL" id="VWPH01000020">
    <property type="protein sequence ID" value="KAA5825850.1"/>
    <property type="molecule type" value="Genomic_DNA"/>
</dbReference>
<dbReference type="InterPro" id="IPR019405">
    <property type="entry name" value="Lactonase_7-beta_prop"/>
</dbReference>
<evidence type="ECO:0000313" key="3">
    <source>
        <dbReference type="EMBL" id="KAA5825850.1"/>
    </source>
</evidence>
<dbReference type="AlphaFoldDB" id="A0A5M7BB17"/>
<protein>
    <submittedName>
        <fullName evidence="3">Lactonase family protein</fullName>
    </submittedName>
</protein>
<dbReference type="InterPro" id="IPR006311">
    <property type="entry name" value="TAT_signal"/>
</dbReference>
<gene>
    <name evidence="3" type="ORF">F1721_32350</name>
</gene>
<evidence type="ECO:0000256" key="1">
    <source>
        <dbReference type="ARBA" id="ARBA00005564"/>
    </source>
</evidence>
<dbReference type="Pfam" id="PF10282">
    <property type="entry name" value="Lactonase"/>
    <property type="match status" value="1"/>
</dbReference>
<organism evidence="3 4">
    <name type="scientific">Saccharopolyspora hirsuta</name>
    <dbReference type="NCBI Taxonomy" id="1837"/>
    <lineage>
        <taxon>Bacteria</taxon>
        <taxon>Bacillati</taxon>
        <taxon>Actinomycetota</taxon>
        <taxon>Actinomycetes</taxon>
        <taxon>Pseudonocardiales</taxon>
        <taxon>Pseudonocardiaceae</taxon>
        <taxon>Saccharopolyspora</taxon>
    </lineage>
</organism>
<reference evidence="3 4" key="1">
    <citation type="submission" date="2019-09" db="EMBL/GenBank/DDBJ databases">
        <title>Draft genome sequence of the thermophilic Saccharopolyspora hirsuta VKM Ac-666T.</title>
        <authorList>
            <person name="Lobastova T.G."/>
            <person name="Fokina V."/>
            <person name="Bragin E.Y."/>
            <person name="Shtratnikova V.Y."/>
            <person name="Starodumova I.P."/>
            <person name="Tarlachkov S.V."/>
            <person name="Donova M.V."/>
        </authorList>
    </citation>
    <scope>NUCLEOTIDE SEQUENCE [LARGE SCALE GENOMIC DNA]</scope>
    <source>
        <strain evidence="3 4">VKM Ac-666</strain>
    </source>
</reference>
<dbReference type="InterPro" id="IPR011048">
    <property type="entry name" value="Haem_d1_sf"/>
</dbReference>
<dbReference type="OrthoDB" id="9790815at2"/>
<dbReference type="GO" id="GO:0005829">
    <property type="term" value="C:cytosol"/>
    <property type="evidence" value="ECO:0007669"/>
    <property type="project" value="TreeGrafter"/>
</dbReference>
<accession>A0A5M7BB17</accession>